<dbReference type="RefSeq" id="WP_147768065.1">
    <property type="nucleotide sequence ID" value="NZ_VRKQ01000010.1"/>
</dbReference>
<reference evidence="1 2" key="1">
    <citation type="submission" date="2019-08" db="EMBL/GenBank/DDBJ databases">
        <title>Seonamhaeicola sediminis sp. nov., isolated from marine sediment.</title>
        <authorList>
            <person name="Cao W.R."/>
        </authorList>
    </citation>
    <scope>NUCLEOTIDE SEQUENCE [LARGE SCALE GENOMIC DNA]</scope>
    <source>
        <strain evidence="1 2">1505</strain>
    </source>
</reference>
<dbReference type="EMBL" id="VRKQ01000010">
    <property type="protein sequence ID" value="TXG36985.1"/>
    <property type="molecule type" value="Genomic_DNA"/>
</dbReference>
<sequence>MAKGLKTGGRKKGTPNKVTSNIREWLEKLINKNRLQIERDIKALEPKERLQILEKFMQYTIPKMQSVQTTVDFTQLSDEQLDNIINELAKDVKKQ</sequence>
<evidence type="ECO:0000313" key="2">
    <source>
        <dbReference type="Proteomes" id="UP000321080"/>
    </source>
</evidence>
<organism evidence="1 2">
    <name type="scientific">Seonamhaeicola maritimus</name>
    <dbReference type="NCBI Taxonomy" id="2591822"/>
    <lineage>
        <taxon>Bacteria</taxon>
        <taxon>Pseudomonadati</taxon>
        <taxon>Bacteroidota</taxon>
        <taxon>Flavobacteriia</taxon>
        <taxon>Flavobacteriales</taxon>
        <taxon>Flavobacteriaceae</taxon>
    </lineage>
</organism>
<keyword evidence="2" id="KW-1185">Reference proteome</keyword>
<accession>A0A5C7GIP5</accession>
<dbReference type="AlphaFoldDB" id="A0A5C7GIP5"/>
<proteinExistence type="predicted"/>
<gene>
    <name evidence="1" type="ORF">FUA22_10465</name>
</gene>
<dbReference type="Proteomes" id="UP000321080">
    <property type="component" value="Unassembled WGS sequence"/>
</dbReference>
<dbReference type="OrthoDB" id="1377054at2"/>
<evidence type="ECO:0000313" key="1">
    <source>
        <dbReference type="EMBL" id="TXG36985.1"/>
    </source>
</evidence>
<name>A0A5C7GIP5_9FLAO</name>
<protein>
    <submittedName>
        <fullName evidence="1">Uncharacterized protein</fullName>
    </submittedName>
</protein>
<comment type="caution">
    <text evidence="1">The sequence shown here is derived from an EMBL/GenBank/DDBJ whole genome shotgun (WGS) entry which is preliminary data.</text>
</comment>